<organism evidence="5 6">
    <name type="scientific">Daldinia eschscholtzii</name>
    <dbReference type="NCBI Taxonomy" id="292717"/>
    <lineage>
        <taxon>Eukaryota</taxon>
        <taxon>Fungi</taxon>
        <taxon>Dikarya</taxon>
        <taxon>Ascomycota</taxon>
        <taxon>Pezizomycotina</taxon>
        <taxon>Sordariomycetes</taxon>
        <taxon>Xylariomycetidae</taxon>
        <taxon>Xylariales</taxon>
        <taxon>Hypoxylaceae</taxon>
        <taxon>Daldinia</taxon>
    </lineage>
</organism>
<dbReference type="Gene3D" id="3.30.230.10">
    <property type="match status" value="1"/>
</dbReference>
<dbReference type="AlphaFoldDB" id="A0AAX6MIL0"/>
<dbReference type="PROSITE" id="PS00360">
    <property type="entry name" value="RIBOSOMAL_S9"/>
    <property type="match status" value="1"/>
</dbReference>
<keyword evidence="3 4" id="KW-0687">Ribonucleoprotein</keyword>
<dbReference type="GO" id="GO:0003735">
    <property type="term" value="F:structural constituent of ribosome"/>
    <property type="evidence" value="ECO:0007669"/>
    <property type="project" value="InterPro"/>
</dbReference>
<evidence type="ECO:0000256" key="3">
    <source>
        <dbReference type="ARBA" id="ARBA00023274"/>
    </source>
</evidence>
<comment type="similarity">
    <text evidence="1 4">Belongs to the universal ribosomal protein uS9 family.</text>
</comment>
<keyword evidence="6" id="KW-1185">Reference proteome</keyword>
<gene>
    <name evidence="5" type="ORF">Daesc_006859</name>
</gene>
<evidence type="ECO:0000313" key="5">
    <source>
        <dbReference type="EMBL" id="KAK6952324.1"/>
    </source>
</evidence>
<dbReference type="PANTHER" id="PTHR21569">
    <property type="entry name" value="RIBOSOMAL PROTEIN S9"/>
    <property type="match status" value="1"/>
</dbReference>
<reference evidence="5 6" key="1">
    <citation type="journal article" date="2024" name="Front Chem Biol">
        <title>Unveiling the potential of Daldinia eschscholtzii MFLUCC 19-0629 through bioactivity and bioinformatics studies for enhanced sustainable agriculture production.</title>
        <authorList>
            <person name="Brooks S."/>
            <person name="Weaver J.A."/>
            <person name="Klomchit A."/>
            <person name="Alharthi S.A."/>
            <person name="Onlamun T."/>
            <person name="Nurani R."/>
            <person name="Vong T.K."/>
            <person name="Alberti F."/>
            <person name="Greco C."/>
        </authorList>
    </citation>
    <scope>NUCLEOTIDE SEQUENCE [LARGE SCALE GENOMIC DNA]</scope>
    <source>
        <strain evidence="5">MFLUCC 19-0629</strain>
    </source>
</reference>
<evidence type="ECO:0000313" key="6">
    <source>
        <dbReference type="Proteomes" id="UP001369815"/>
    </source>
</evidence>
<comment type="caution">
    <text evidence="5">The sequence shown here is derived from an EMBL/GenBank/DDBJ whole genome shotgun (WGS) entry which is preliminary data.</text>
</comment>
<dbReference type="InterPro" id="IPR014721">
    <property type="entry name" value="Ribsml_uS5_D2-typ_fold_subgr"/>
</dbReference>
<sequence>MSSLRYSLRCLRDLRATATRQSSLSASIKAASTCSGTRRTFTTTTARQDDGFERLQEAVTQSPDAAELDVTRVRPMPLSPSYFSRHTQFNDSFVLVQDLARKYGRLPILPPNQAPRVAWKTKEQYRLAVGEAVKARDYASCIALAKRLNQIHPDLMPEEVQKGLRPFKRDINFYLNRAKPILVDRFGRSHGVGRRKSSVARAWLVQGTGEVLINGKTLNDAFGRVHDRESALWGLKVMDRMDKYNVWALVEGGGTTGQAEALAMAVSKALTVHEPALKTPLKKGKSMPYPYNFCARIFLICIKLVVSLAIRGKSRERSLAMSKRERCPPGSSDKTSQIRCFTIRLVGYFLTGLSSRRMPTWGIYRPDWHEAKLRTLWSILPI</sequence>
<dbReference type="InterPro" id="IPR020574">
    <property type="entry name" value="Ribosomal_uS9_CS"/>
</dbReference>
<dbReference type="SUPFAM" id="SSF54211">
    <property type="entry name" value="Ribosomal protein S5 domain 2-like"/>
    <property type="match status" value="1"/>
</dbReference>
<dbReference type="InterPro" id="IPR020568">
    <property type="entry name" value="Ribosomal_Su5_D2-typ_SF"/>
</dbReference>
<evidence type="ECO:0000256" key="4">
    <source>
        <dbReference type="RuleBase" id="RU003815"/>
    </source>
</evidence>
<proteinExistence type="inferred from homology"/>
<dbReference type="EMBL" id="JBANMG010000006">
    <property type="protein sequence ID" value="KAK6952324.1"/>
    <property type="molecule type" value="Genomic_DNA"/>
</dbReference>
<keyword evidence="2 4" id="KW-0689">Ribosomal protein</keyword>
<dbReference type="GO" id="GO:0003723">
    <property type="term" value="F:RNA binding"/>
    <property type="evidence" value="ECO:0007669"/>
    <property type="project" value="TreeGrafter"/>
</dbReference>
<dbReference type="InterPro" id="IPR000754">
    <property type="entry name" value="Ribosomal_uS9"/>
</dbReference>
<protein>
    <submittedName>
        <fullName evidence="5">Uncharacterized protein</fullName>
    </submittedName>
</protein>
<dbReference type="PANTHER" id="PTHR21569:SF1">
    <property type="entry name" value="SMALL RIBOSOMAL SUBUNIT PROTEIN US9M"/>
    <property type="match status" value="1"/>
</dbReference>
<evidence type="ECO:0000256" key="1">
    <source>
        <dbReference type="ARBA" id="ARBA00005251"/>
    </source>
</evidence>
<evidence type="ECO:0000256" key="2">
    <source>
        <dbReference type="ARBA" id="ARBA00022980"/>
    </source>
</evidence>
<dbReference type="GO" id="GO:0005763">
    <property type="term" value="C:mitochondrial small ribosomal subunit"/>
    <property type="evidence" value="ECO:0007669"/>
    <property type="project" value="TreeGrafter"/>
</dbReference>
<accession>A0AAX6MIL0</accession>
<dbReference type="Pfam" id="PF00380">
    <property type="entry name" value="Ribosomal_S9"/>
    <property type="match status" value="1"/>
</dbReference>
<dbReference type="Proteomes" id="UP001369815">
    <property type="component" value="Unassembled WGS sequence"/>
</dbReference>
<name>A0AAX6MIL0_9PEZI</name>
<dbReference type="GO" id="GO:0006412">
    <property type="term" value="P:translation"/>
    <property type="evidence" value="ECO:0007669"/>
    <property type="project" value="InterPro"/>
</dbReference>